<evidence type="ECO:0000259" key="1">
    <source>
        <dbReference type="Pfam" id="PF01022"/>
    </source>
</evidence>
<protein>
    <submittedName>
        <fullName evidence="2">ArsR family transcriptional regulator</fullName>
    </submittedName>
</protein>
<dbReference type="CDD" id="cd00090">
    <property type="entry name" value="HTH_ARSR"/>
    <property type="match status" value="1"/>
</dbReference>
<dbReference type="PANTHER" id="PTHR38600">
    <property type="entry name" value="TRANSCRIPTIONAL REGULATORY PROTEIN"/>
    <property type="match status" value="1"/>
</dbReference>
<reference evidence="2" key="1">
    <citation type="journal article" date="2020" name="mSystems">
        <title>Genome- and Community-Level Interaction Insights into Carbon Utilization and Element Cycling Functions of Hydrothermarchaeota in Hydrothermal Sediment.</title>
        <authorList>
            <person name="Zhou Z."/>
            <person name="Liu Y."/>
            <person name="Xu W."/>
            <person name="Pan J."/>
            <person name="Luo Z.H."/>
            <person name="Li M."/>
        </authorList>
    </citation>
    <scope>NUCLEOTIDE SEQUENCE [LARGE SCALE GENOMIC DNA]</scope>
    <source>
        <strain evidence="2">HyVt-85</strain>
    </source>
</reference>
<gene>
    <name evidence="2" type="ORF">ENL31_00910</name>
</gene>
<dbReference type="EMBL" id="DRTM01000070">
    <property type="protein sequence ID" value="HHE75671.1"/>
    <property type="molecule type" value="Genomic_DNA"/>
</dbReference>
<dbReference type="InterPro" id="IPR036390">
    <property type="entry name" value="WH_DNA-bd_sf"/>
</dbReference>
<proteinExistence type="predicted"/>
<dbReference type="InterPro" id="IPR036388">
    <property type="entry name" value="WH-like_DNA-bd_sf"/>
</dbReference>
<dbReference type="Proteomes" id="UP000886130">
    <property type="component" value="Unassembled WGS sequence"/>
</dbReference>
<feature type="domain" description="HTH arsR-type" evidence="1">
    <location>
        <begin position="20"/>
        <end position="63"/>
    </location>
</feature>
<organism evidence="2">
    <name type="scientific">Candidatus Aciduliprofundum boonei</name>
    <dbReference type="NCBI Taxonomy" id="379547"/>
    <lineage>
        <taxon>Archaea</taxon>
        <taxon>Methanobacteriati</taxon>
        <taxon>Thermoplasmatota</taxon>
        <taxon>DHVE2 group</taxon>
        <taxon>Candidatus Aciduliprofundum</taxon>
    </lineage>
</organism>
<dbReference type="SUPFAM" id="SSF46785">
    <property type="entry name" value="Winged helix' DNA-binding domain"/>
    <property type="match status" value="1"/>
</dbReference>
<dbReference type="Gene3D" id="1.10.10.10">
    <property type="entry name" value="Winged helix-like DNA-binding domain superfamily/Winged helix DNA-binding domain"/>
    <property type="match status" value="1"/>
</dbReference>
<sequence length="109" mass="12984">MRAVKRLLWWIIAGSEGGFNRARIIFTLKERPYNAKQLAERLKLNYTTVRYHLKVLESNNLIISSGKKYGKMYFLSPILLDNYEDFEEIWAKIMKKKITNEKNKEDDKP</sequence>
<dbReference type="InterPro" id="IPR011991">
    <property type="entry name" value="ArsR-like_HTH"/>
</dbReference>
<evidence type="ECO:0000313" key="2">
    <source>
        <dbReference type="EMBL" id="HHE75671.1"/>
    </source>
</evidence>
<dbReference type="Pfam" id="PF01022">
    <property type="entry name" value="HTH_5"/>
    <property type="match status" value="1"/>
</dbReference>
<dbReference type="GO" id="GO:0003700">
    <property type="term" value="F:DNA-binding transcription factor activity"/>
    <property type="evidence" value="ECO:0007669"/>
    <property type="project" value="InterPro"/>
</dbReference>
<comment type="caution">
    <text evidence="2">The sequence shown here is derived from an EMBL/GenBank/DDBJ whole genome shotgun (WGS) entry which is preliminary data.</text>
</comment>
<dbReference type="InterPro" id="IPR001845">
    <property type="entry name" value="HTH_ArsR_DNA-bd_dom"/>
</dbReference>
<dbReference type="PANTHER" id="PTHR38600:SF1">
    <property type="entry name" value="TRANSCRIPTIONAL REGULATORY PROTEIN"/>
    <property type="match status" value="1"/>
</dbReference>
<dbReference type="AlphaFoldDB" id="A0A7J3T9R6"/>
<name>A0A7J3T9R6_9ARCH</name>
<accession>A0A7J3T9R6</accession>